<evidence type="ECO:0000313" key="5">
    <source>
        <dbReference type="Proteomes" id="UP000011717"/>
    </source>
</evidence>
<reference evidence="4 5" key="1">
    <citation type="journal article" date="2013" name="Genome Announc.">
        <title>Draft Genome Sequence of Strain JLT2015T, Belonging to the Family Sphingomonadaceae of the Alphaproteobacteria.</title>
        <authorList>
            <person name="Tang K."/>
            <person name="Liu K."/>
            <person name="Li S."/>
            <person name="Jiao N."/>
        </authorList>
    </citation>
    <scope>NUCLEOTIDE SEQUENCE [LARGE SCALE GENOMIC DNA]</scope>
    <source>
        <strain evidence="4 5">JLT2015</strain>
    </source>
</reference>
<dbReference type="PRINTS" id="PR00081">
    <property type="entry name" value="GDHRDH"/>
</dbReference>
<dbReference type="InterPro" id="IPR057326">
    <property type="entry name" value="KR_dom"/>
</dbReference>
<dbReference type="PATRIC" id="fig|1234595.3.peg.1806"/>
<dbReference type="RefSeq" id="WP_008602039.1">
    <property type="nucleotide sequence ID" value="NZ_AMRV01000005.1"/>
</dbReference>
<dbReference type="Proteomes" id="UP000011717">
    <property type="component" value="Unassembled WGS sequence"/>
</dbReference>
<evidence type="ECO:0000256" key="2">
    <source>
        <dbReference type="ARBA" id="ARBA00023002"/>
    </source>
</evidence>
<dbReference type="PANTHER" id="PTHR44169">
    <property type="entry name" value="NADPH-DEPENDENT 1-ACYLDIHYDROXYACETONE PHOSPHATE REDUCTASE"/>
    <property type="match status" value="1"/>
</dbReference>
<protein>
    <submittedName>
        <fullName evidence="4">Oxidoreductase</fullName>
    </submittedName>
</protein>
<comment type="caution">
    <text evidence="4">The sequence shown here is derived from an EMBL/GenBank/DDBJ whole genome shotgun (WGS) entry which is preliminary data.</text>
</comment>
<feature type="domain" description="Ketoreductase" evidence="3">
    <location>
        <begin position="6"/>
        <end position="186"/>
    </location>
</feature>
<dbReference type="PANTHER" id="PTHR44169:SF6">
    <property type="entry name" value="NADPH-DEPENDENT 1-ACYLDIHYDROXYACETONE PHOSPHATE REDUCTASE"/>
    <property type="match status" value="1"/>
</dbReference>
<sequence length="249" mass="26594">MLKSGNTILITGGNAGIGQKLAEEFHRRGNNVIITGRREDALKAVADANPGMEWAQLDMQDAAAIEETAKRLTRDYPDLNAVIHNAGIMKAEDMKAAPQSLADAEATVTTNLLGPIRLTQHLLPHLLSRPGAYIVTVSSGLAFVPLSATPTYDATKAAIHNYSVALREQLRGTSIAVHEIVPPAVQTDLMPGHAENPNAMPLDDFIAETMGIIDGDAVPDEICTERVGFLRNAEREGRFAKTLAALNGG</sequence>
<dbReference type="GO" id="GO:0016491">
    <property type="term" value="F:oxidoreductase activity"/>
    <property type="evidence" value="ECO:0007669"/>
    <property type="project" value="UniProtKB-KW"/>
</dbReference>
<keyword evidence="5" id="KW-1185">Reference proteome</keyword>
<evidence type="ECO:0000313" key="4">
    <source>
        <dbReference type="EMBL" id="EMD82763.1"/>
    </source>
</evidence>
<dbReference type="Pfam" id="PF00106">
    <property type="entry name" value="adh_short"/>
    <property type="match status" value="1"/>
</dbReference>
<name>M2U456_9SPHN</name>
<gene>
    <name evidence="4" type="ORF">C725_1803</name>
</gene>
<evidence type="ECO:0000256" key="1">
    <source>
        <dbReference type="ARBA" id="ARBA00006484"/>
    </source>
</evidence>
<accession>M2U456</accession>
<dbReference type="Gene3D" id="3.40.50.720">
    <property type="entry name" value="NAD(P)-binding Rossmann-like Domain"/>
    <property type="match status" value="1"/>
</dbReference>
<dbReference type="OrthoDB" id="9810734at2"/>
<dbReference type="SMART" id="SM00822">
    <property type="entry name" value="PKS_KR"/>
    <property type="match status" value="1"/>
</dbReference>
<dbReference type="SUPFAM" id="SSF51735">
    <property type="entry name" value="NAD(P)-binding Rossmann-fold domains"/>
    <property type="match status" value="1"/>
</dbReference>
<keyword evidence="2" id="KW-0560">Oxidoreductase</keyword>
<dbReference type="AlphaFoldDB" id="M2U456"/>
<comment type="similarity">
    <text evidence="1">Belongs to the short-chain dehydrogenases/reductases (SDR) family.</text>
</comment>
<dbReference type="InterPro" id="IPR036291">
    <property type="entry name" value="NAD(P)-bd_dom_sf"/>
</dbReference>
<dbReference type="InterPro" id="IPR002347">
    <property type="entry name" value="SDR_fam"/>
</dbReference>
<proteinExistence type="inferred from homology"/>
<dbReference type="EMBL" id="AMRV01000005">
    <property type="protein sequence ID" value="EMD82763.1"/>
    <property type="molecule type" value="Genomic_DNA"/>
</dbReference>
<evidence type="ECO:0000259" key="3">
    <source>
        <dbReference type="SMART" id="SM00822"/>
    </source>
</evidence>
<organism evidence="4 5">
    <name type="scientific">Pacificimonas flava</name>
    <dbReference type="NCBI Taxonomy" id="1234595"/>
    <lineage>
        <taxon>Bacteria</taxon>
        <taxon>Pseudomonadati</taxon>
        <taxon>Pseudomonadota</taxon>
        <taxon>Alphaproteobacteria</taxon>
        <taxon>Sphingomonadales</taxon>
        <taxon>Sphingosinicellaceae</taxon>
        <taxon>Pacificimonas</taxon>
    </lineage>
</organism>